<name>A0A6S7I0L5_PARCT</name>
<dbReference type="OrthoDB" id="7759476at2759"/>
<dbReference type="SUPFAM" id="SSF57850">
    <property type="entry name" value="RING/U-box"/>
    <property type="match status" value="1"/>
</dbReference>
<dbReference type="InterPro" id="IPR001841">
    <property type="entry name" value="Znf_RING"/>
</dbReference>
<dbReference type="Pfam" id="PF13923">
    <property type="entry name" value="zf-C3HC4_2"/>
    <property type="match status" value="1"/>
</dbReference>
<evidence type="ECO:0000256" key="2">
    <source>
        <dbReference type="ARBA" id="ARBA00022833"/>
    </source>
</evidence>
<dbReference type="Proteomes" id="UP001152795">
    <property type="component" value="Unassembled WGS sequence"/>
</dbReference>
<dbReference type="InterPro" id="IPR013083">
    <property type="entry name" value="Znf_RING/FYVE/PHD"/>
</dbReference>
<organism evidence="3 4">
    <name type="scientific">Paramuricea clavata</name>
    <name type="common">Red gorgonian</name>
    <name type="synonym">Violescent sea-whip</name>
    <dbReference type="NCBI Taxonomy" id="317549"/>
    <lineage>
        <taxon>Eukaryota</taxon>
        <taxon>Metazoa</taxon>
        <taxon>Cnidaria</taxon>
        <taxon>Anthozoa</taxon>
        <taxon>Octocorallia</taxon>
        <taxon>Malacalcyonacea</taxon>
        <taxon>Plexauridae</taxon>
        <taxon>Paramuricea</taxon>
    </lineage>
</organism>
<dbReference type="PANTHER" id="PTHR10131">
    <property type="entry name" value="TNF RECEPTOR ASSOCIATED FACTOR"/>
    <property type="match status" value="1"/>
</dbReference>
<keyword evidence="1" id="KW-0479">Metal-binding</keyword>
<proteinExistence type="predicted"/>
<dbReference type="PROSITE" id="PS50089">
    <property type="entry name" value="ZF_RING_2"/>
    <property type="match status" value="1"/>
</dbReference>
<dbReference type="EMBL" id="CACRXK020003727">
    <property type="protein sequence ID" value="CAB4000002.1"/>
    <property type="molecule type" value="Genomic_DNA"/>
</dbReference>
<comment type="caution">
    <text evidence="3">The sequence shown here is derived from an EMBL/GenBank/DDBJ whole genome shotgun (WGS) entry which is preliminary data.</text>
</comment>
<dbReference type="SUPFAM" id="SSF49599">
    <property type="entry name" value="TRAF domain-like"/>
    <property type="match status" value="1"/>
</dbReference>
<dbReference type="GO" id="GO:0043122">
    <property type="term" value="P:regulation of canonical NF-kappaB signal transduction"/>
    <property type="evidence" value="ECO:0007669"/>
    <property type="project" value="TreeGrafter"/>
</dbReference>
<accession>A0A6S7I0L5</accession>
<keyword evidence="2" id="KW-0862">Zinc</keyword>
<protein>
    <submittedName>
        <fullName evidence="3">E3 ubiquitin- ligase NRDP1-like</fullName>
    </submittedName>
</protein>
<dbReference type="GO" id="GO:0008270">
    <property type="term" value="F:zinc ion binding"/>
    <property type="evidence" value="ECO:0007669"/>
    <property type="project" value="UniProtKB-KW"/>
</dbReference>
<evidence type="ECO:0000313" key="4">
    <source>
        <dbReference type="Proteomes" id="UP001152795"/>
    </source>
</evidence>
<reference evidence="3" key="1">
    <citation type="submission" date="2020-04" db="EMBL/GenBank/DDBJ databases">
        <authorList>
            <person name="Alioto T."/>
            <person name="Alioto T."/>
            <person name="Gomez Garrido J."/>
        </authorList>
    </citation>
    <scope>NUCLEOTIDE SEQUENCE</scope>
    <source>
        <strain evidence="3">A484AB</strain>
    </source>
</reference>
<sequence length="349" mass="39951">MACSIKYEVGYEDNRFEIVVSQRFHCPICLLVLKDPVMCKNEHYYCSSCMKKHLENSSFCPTCLEHLSVDTLRPASRIVNDYISELNIHCDFYTRGCPEMVQVENLKRHVASCGFSPVQCSNDGCNVLVNASDKLHHETEVCDFRKMKCYDFDQIKNEAKEMKDEMLARQDDMQHEMKGIKEEMKGEIKNKVKEGMKEIMENEMKGLVENEMKEMRNRIRNEMRDMKIEIKNEMKGMIENEIKGMKEEMKEIVTNAVRDAMAGIKNPNIEMKNSIQGPQALCSSHGAITPFSGIGNQSATPTPFNFSVTSGAHSHLFNVGQTTEQPSLFNMGATTTTPRVYRKAVRRPR</sequence>
<dbReference type="AlphaFoldDB" id="A0A6S7I0L5"/>
<dbReference type="PANTHER" id="PTHR10131:SF157">
    <property type="entry name" value="RECEPTOR-ASSOCIATED FACTOR, PUTATIVE-RELATED"/>
    <property type="match status" value="1"/>
</dbReference>
<keyword evidence="4" id="KW-1185">Reference proteome</keyword>
<gene>
    <name evidence="3" type="ORF">PACLA_8A029399</name>
</gene>
<evidence type="ECO:0000256" key="1">
    <source>
        <dbReference type="ARBA" id="ARBA00022771"/>
    </source>
</evidence>
<evidence type="ECO:0000313" key="3">
    <source>
        <dbReference type="EMBL" id="CAB4000002.1"/>
    </source>
</evidence>
<dbReference type="Gene3D" id="3.30.40.10">
    <property type="entry name" value="Zinc/RING finger domain, C3HC4 (zinc finger)"/>
    <property type="match status" value="2"/>
</dbReference>
<keyword evidence="1" id="KW-0863">Zinc-finger</keyword>
<dbReference type="GO" id="GO:0016874">
    <property type="term" value="F:ligase activity"/>
    <property type="evidence" value="ECO:0007669"/>
    <property type="project" value="UniProtKB-KW"/>
</dbReference>
<keyword evidence="3" id="KW-0436">Ligase</keyword>